<organism evidence="1 2">
    <name type="scientific">Microbacterium dauci</name>
    <dbReference type="NCBI Taxonomy" id="3048008"/>
    <lineage>
        <taxon>Bacteria</taxon>
        <taxon>Bacillati</taxon>
        <taxon>Actinomycetota</taxon>
        <taxon>Actinomycetes</taxon>
        <taxon>Micrococcales</taxon>
        <taxon>Microbacteriaceae</taxon>
        <taxon>Microbacterium</taxon>
    </lineage>
</organism>
<comment type="caution">
    <text evidence="1">The sequence shown here is derived from an EMBL/GenBank/DDBJ whole genome shotgun (WGS) entry which is preliminary data.</text>
</comment>
<keyword evidence="2" id="KW-1185">Reference proteome</keyword>
<dbReference type="EMBL" id="JASJND010000006">
    <property type="protein sequence ID" value="MDJ1114758.1"/>
    <property type="molecule type" value="Genomic_DNA"/>
</dbReference>
<gene>
    <name evidence="1" type="ORF">QNI14_09850</name>
</gene>
<evidence type="ECO:0008006" key="3">
    <source>
        <dbReference type="Google" id="ProtNLM"/>
    </source>
</evidence>
<protein>
    <recommendedName>
        <fullName evidence="3">ABC transporter substrate-binding protein</fullName>
    </recommendedName>
</protein>
<dbReference type="Gene3D" id="3.40.190.10">
    <property type="entry name" value="Periplasmic binding protein-like II"/>
    <property type="match status" value="1"/>
</dbReference>
<proteinExistence type="predicted"/>
<dbReference type="PROSITE" id="PS51257">
    <property type="entry name" value="PROKAR_LIPOPROTEIN"/>
    <property type="match status" value="1"/>
</dbReference>
<name>A0ABT6ZF10_9MICO</name>
<dbReference type="RefSeq" id="WP_283716423.1">
    <property type="nucleotide sequence ID" value="NZ_JASJND010000006.1"/>
</dbReference>
<accession>A0ABT6ZF10</accession>
<evidence type="ECO:0000313" key="2">
    <source>
        <dbReference type="Proteomes" id="UP001321481"/>
    </source>
</evidence>
<dbReference type="Proteomes" id="UP001321481">
    <property type="component" value="Unassembled WGS sequence"/>
</dbReference>
<dbReference type="SUPFAM" id="SSF53850">
    <property type="entry name" value="Periplasmic binding protein-like II"/>
    <property type="match status" value="1"/>
</dbReference>
<sequence length="157" mass="16286">MRRLLSALVVALITALTVTGCGIRIPTDPDGTLDRVRDTGVLRAGASPAGDALTVADATPSGPLVELVDRFAASEGAEVEWTVGGEEELVGRLEAGALDLVIGDFSEQTPWADRVSVTRGIRGVDGLGDRPVAILLPLGENAMQAALEVFIDGEVEP</sequence>
<evidence type="ECO:0000313" key="1">
    <source>
        <dbReference type="EMBL" id="MDJ1114758.1"/>
    </source>
</evidence>
<reference evidence="1 2" key="1">
    <citation type="submission" date="2023-05" db="EMBL/GenBank/DDBJ databases">
        <title>Microbacterium dauci sp.nov., Isolated from Carrot Rhizosphere Soil.</title>
        <authorList>
            <person name="Xiao Z."/>
            <person name="Zheng J."/>
        </authorList>
    </citation>
    <scope>NUCLEOTIDE SEQUENCE [LARGE SCALE GENOMIC DNA]</scope>
    <source>
        <strain evidence="1 2">LX3-4</strain>
    </source>
</reference>